<keyword evidence="1" id="KW-0812">Transmembrane</keyword>
<gene>
    <name evidence="2" type="ORF">A2801_02695</name>
</gene>
<feature type="transmembrane region" description="Helical" evidence="1">
    <location>
        <begin position="12"/>
        <end position="36"/>
    </location>
</feature>
<dbReference type="Proteomes" id="UP000177263">
    <property type="component" value="Unassembled WGS sequence"/>
</dbReference>
<dbReference type="STRING" id="1802500.A2801_02695"/>
<feature type="transmembrane region" description="Helical" evidence="1">
    <location>
        <begin position="48"/>
        <end position="73"/>
    </location>
</feature>
<name>A0A1F7YNI5_9BACT</name>
<accession>A0A1F7YNI5</accession>
<protein>
    <submittedName>
        <fullName evidence="2">Uncharacterized protein</fullName>
    </submittedName>
</protein>
<evidence type="ECO:0000313" key="2">
    <source>
        <dbReference type="EMBL" id="OGM28847.1"/>
    </source>
</evidence>
<keyword evidence="1" id="KW-1133">Transmembrane helix</keyword>
<dbReference type="AlphaFoldDB" id="A0A1F7YNI5"/>
<evidence type="ECO:0000256" key="1">
    <source>
        <dbReference type="SAM" id="Phobius"/>
    </source>
</evidence>
<comment type="caution">
    <text evidence="2">The sequence shown here is derived from an EMBL/GenBank/DDBJ whole genome shotgun (WGS) entry which is preliminary data.</text>
</comment>
<keyword evidence="1" id="KW-0472">Membrane</keyword>
<organism evidence="2 3">
    <name type="scientific">Candidatus Woesebacteria bacterium RIFCSPHIGHO2_01_FULL_41_10</name>
    <dbReference type="NCBI Taxonomy" id="1802500"/>
    <lineage>
        <taxon>Bacteria</taxon>
        <taxon>Candidatus Woeseibacteriota</taxon>
    </lineage>
</organism>
<sequence>MKSKSSLGNEASWLESFRIAFGVIVFLATFAGWFLGGPIPIENQFHAVLLWIGVTALGLLLSAVLFFGPRLIVAEVRYFFYKRRKG</sequence>
<dbReference type="EMBL" id="MGGM01000023">
    <property type="protein sequence ID" value="OGM28847.1"/>
    <property type="molecule type" value="Genomic_DNA"/>
</dbReference>
<evidence type="ECO:0000313" key="3">
    <source>
        <dbReference type="Proteomes" id="UP000177263"/>
    </source>
</evidence>
<proteinExistence type="predicted"/>
<reference evidence="2 3" key="1">
    <citation type="journal article" date="2016" name="Nat. Commun.">
        <title>Thousands of microbial genomes shed light on interconnected biogeochemical processes in an aquifer system.</title>
        <authorList>
            <person name="Anantharaman K."/>
            <person name="Brown C.T."/>
            <person name="Hug L.A."/>
            <person name="Sharon I."/>
            <person name="Castelle C.J."/>
            <person name="Probst A.J."/>
            <person name="Thomas B.C."/>
            <person name="Singh A."/>
            <person name="Wilkins M.J."/>
            <person name="Karaoz U."/>
            <person name="Brodie E.L."/>
            <person name="Williams K.H."/>
            <person name="Hubbard S.S."/>
            <person name="Banfield J.F."/>
        </authorList>
    </citation>
    <scope>NUCLEOTIDE SEQUENCE [LARGE SCALE GENOMIC DNA]</scope>
</reference>